<dbReference type="GO" id="GO:0006412">
    <property type="term" value="P:translation"/>
    <property type="evidence" value="ECO:0007669"/>
    <property type="project" value="InterPro"/>
</dbReference>
<name>A0AAD5TY67_9FUNG</name>
<sequence>FTEYVYQVVVAKEVLKNKEHLKNILIALDDPKPIIIPREFFDFSAPDPESAGGPLQSAIKQNTILSDALKKKPIELNVYDQFVNNMMKMGKKSLARRYLDLALKRLQHSADRYNEEVRSNRDIKEKIFLEGTPIDLLNEAVEKASPLIRLVGERRGSKVQLTPRPLHDRRRRRTGIIWILDACKESKSSKLKFDLRLANEIFAVLTGTSSVLQKKIQIHKTALANRSNINLFDRKRR</sequence>
<evidence type="ECO:0000256" key="2">
    <source>
        <dbReference type="ARBA" id="ARBA00022980"/>
    </source>
</evidence>
<dbReference type="InterPro" id="IPR000235">
    <property type="entry name" value="Ribosomal_uS7"/>
</dbReference>
<dbReference type="Gene3D" id="1.10.455.10">
    <property type="entry name" value="Ribosomal protein S7 domain"/>
    <property type="match status" value="1"/>
</dbReference>
<evidence type="ECO:0000256" key="3">
    <source>
        <dbReference type="ARBA" id="ARBA00023274"/>
    </source>
</evidence>
<dbReference type="Pfam" id="PF00177">
    <property type="entry name" value="Ribosomal_S7"/>
    <property type="match status" value="1"/>
</dbReference>
<feature type="domain" description="Small ribosomal subunit protein uS7" evidence="4">
    <location>
        <begin position="60"/>
        <end position="226"/>
    </location>
</feature>
<proteinExistence type="inferred from homology"/>
<dbReference type="Proteomes" id="UP001211065">
    <property type="component" value="Unassembled WGS sequence"/>
</dbReference>
<dbReference type="GO" id="GO:1990904">
    <property type="term" value="C:ribonucleoprotein complex"/>
    <property type="evidence" value="ECO:0007669"/>
    <property type="project" value="UniProtKB-KW"/>
</dbReference>
<evidence type="ECO:0000256" key="1">
    <source>
        <dbReference type="ARBA" id="ARBA00007151"/>
    </source>
</evidence>
<dbReference type="EMBL" id="JADGJW010000483">
    <property type="protein sequence ID" value="KAJ3216344.1"/>
    <property type="molecule type" value="Genomic_DNA"/>
</dbReference>
<protein>
    <recommendedName>
        <fullName evidence="4">Small ribosomal subunit protein uS7 domain-containing protein</fullName>
    </recommendedName>
</protein>
<dbReference type="InterPro" id="IPR036823">
    <property type="entry name" value="Ribosomal_uS7_dom_sf"/>
</dbReference>
<comment type="caution">
    <text evidence="5">The sequence shown here is derived from an EMBL/GenBank/DDBJ whole genome shotgun (WGS) entry which is preliminary data.</text>
</comment>
<feature type="non-terminal residue" evidence="5">
    <location>
        <position position="237"/>
    </location>
</feature>
<comment type="similarity">
    <text evidence="1">Belongs to the universal ribosomal protein uS7 family.</text>
</comment>
<gene>
    <name evidence="5" type="ORF">HK099_005913</name>
</gene>
<keyword evidence="2" id="KW-0689">Ribosomal protein</keyword>
<evidence type="ECO:0000259" key="4">
    <source>
        <dbReference type="Pfam" id="PF00177"/>
    </source>
</evidence>
<reference evidence="5" key="1">
    <citation type="submission" date="2020-05" db="EMBL/GenBank/DDBJ databases">
        <title>Phylogenomic resolution of chytrid fungi.</title>
        <authorList>
            <person name="Stajich J.E."/>
            <person name="Amses K."/>
            <person name="Simmons R."/>
            <person name="Seto K."/>
            <person name="Myers J."/>
            <person name="Bonds A."/>
            <person name="Quandt C.A."/>
            <person name="Barry K."/>
            <person name="Liu P."/>
            <person name="Grigoriev I."/>
            <person name="Longcore J.E."/>
            <person name="James T.Y."/>
        </authorList>
    </citation>
    <scope>NUCLEOTIDE SEQUENCE</scope>
    <source>
        <strain evidence="5">JEL0476</strain>
    </source>
</reference>
<accession>A0AAD5TY67</accession>
<evidence type="ECO:0000313" key="6">
    <source>
        <dbReference type="Proteomes" id="UP001211065"/>
    </source>
</evidence>
<dbReference type="AlphaFoldDB" id="A0AAD5TY67"/>
<organism evidence="5 6">
    <name type="scientific">Clydaea vesicula</name>
    <dbReference type="NCBI Taxonomy" id="447962"/>
    <lineage>
        <taxon>Eukaryota</taxon>
        <taxon>Fungi</taxon>
        <taxon>Fungi incertae sedis</taxon>
        <taxon>Chytridiomycota</taxon>
        <taxon>Chytridiomycota incertae sedis</taxon>
        <taxon>Chytridiomycetes</taxon>
        <taxon>Lobulomycetales</taxon>
        <taxon>Lobulomycetaceae</taxon>
        <taxon>Clydaea</taxon>
    </lineage>
</organism>
<dbReference type="GO" id="GO:0005840">
    <property type="term" value="C:ribosome"/>
    <property type="evidence" value="ECO:0007669"/>
    <property type="project" value="UniProtKB-KW"/>
</dbReference>
<dbReference type="PANTHER" id="PTHR11205">
    <property type="entry name" value="RIBOSOMAL PROTEIN S7"/>
    <property type="match status" value="1"/>
</dbReference>
<keyword evidence="6" id="KW-1185">Reference proteome</keyword>
<keyword evidence="3" id="KW-0687">Ribonucleoprotein</keyword>
<dbReference type="InterPro" id="IPR023798">
    <property type="entry name" value="Ribosomal_uS7_dom"/>
</dbReference>
<dbReference type="SUPFAM" id="SSF47973">
    <property type="entry name" value="Ribosomal protein S7"/>
    <property type="match status" value="1"/>
</dbReference>
<evidence type="ECO:0000313" key="5">
    <source>
        <dbReference type="EMBL" id="KAJ3216344.1"/>
    </source>
</evidence>